<feature type="domain" description="ITPR-interacting" evidence="2">
    <location>
        <begin position="120"/>
        <end position="264"/>
    </location>
</feature>
<sequence length="690" mass="76092">MSTDLTTSSEGESGYPRPNDLTLNIPSVIIENVTEGDKDRSPLLLCTPSPSLTPRNKSPVTVQEWVDSLPLTPVDSDRAEEEPLFENHIINNINTEDDTLILGADASLMCGFSPPAVHVTSCREPSETGSICSSVESLLEARKPDPEEILLGLGFGGPVHAEDSGRVPQRFLQPSKLKGITIDDFLRQQQEMVQTFESGFCGYRGLTGPSHSMPSVIVAKIMEKLREHDKENMSISSPPHTSDNKNHTPNNKFSRVARNVLTKIRCVPGSVLTPDNRKWLDSQGDKSPEISRKRIIIGQQSFTFSRDGDLIEFQSPTSSLTDSDRWTNSTSGILKTQEKSEPKSSNFPSILEDFTVGMDSSETLPKEESTLSCLPNKTGFANVVTSLMAEKYDDYKLSTSSSFDVSDDDKHWTTSVGDSGLPSSGRSSRGLEECESPVLVLQMPTENENSVTTENSIVVSDVLLFSGETAKDKTLPENEETSVQTIKKNEVLTATPVQYSSSSDNTSRPSSEMSSTLLITSPWPSLSDIKTESSSDGESTSFCYEPLENNRQIINLGNNMDDPKLSISDNSVNSSVISPPAKVIESIDKVIESLEKIMEPLEAFTDADSIQNKEHLCIDKQKILQKYYDLKDLNEQLKICGVNHEIGTELQFMSLTFNERSALQFRIVRQALGTYHSQLASDELLFELKS</sequence>
<feature type="region of interest" description="Disordered" evidence="1">
    <location>
        <begin position="497"/>
        <end position="518"/>
    </location>
</feature>
<reference evidence="3" key="1">
    <citation type="submission" date="2015-12" db="EMBL/GenBank/DDBJ databases">
        <title>De novo transcriptome assembly of four potential Pierce s Disease insect vectors from Arizona vineyards.</title>
        <authorList>
            <person name="Tassone E.E."/>
        </authorList>
    </citation>
    <scope>NUCLEOTIDE SEQUENCE</scope>
</reference>
<dbReference type="PANTHER" id="PTHR17469:SF15">
    <property type="entry name" value="ITPR-INTERACTING DOMAIN-CONTAINING PROTEIN"/>
    <property type="match status" value="1"/>
</dbReference>
<name>A0A1B6DNP9_9HEMI</name>
<protein>
    <recommendedName>
        <fullName evidence="2">ITPR-interacting domain-containing protein</fullName>
    </recommendedName>
</protein>
<dbReference type="GO" id="GO:0005102">
    <property type="term" value="F:signaling receptor binding"/>
    <property type="evidence" value="ECO:0007669"/>
    <property type="project" value="InterPro"/>
</dbReference>
<proteinExistence type="predicted"/>
<organism evidence="3">
    <name type="scientific">Clastoptera arizonana</name>
    <name type="common">Arizona spittle bug</name>
    <dbReference type="NCBI Taxonomy" id="38151"/>
    <lineage>
        <taxon>Eukaryota</taxon>
        <taxon>Metazoa</taxon>
        <taxon>Ecdysozoa</taxon>
        <taxon>Arthropoda</taxon>
        <taxon>Hexapoda</taxon>
        <taxon>Insecta</taxon>
        <taxon>Pterygota</taxon>
        <taxon>Neoptera</taxon>
        <taxon>Paraneoptera</taxon>
        <taxon>Hemiptera</taxon>
        <taxon>Auchenorrhyncha</taxon>
        <taxon>Cercopoidea</taxon>
        <taxon>Clastopteridae</taxon>
        <taxon>Clastoptera</taxon>
    </lineage>
</organism>
<feature type="region of interest" description="Disordered" evidence="1">
    <location>
        <begin position="1"/>
        <end position="22"/>
    </location>
</feature>
<dbReference type="PANTHER" id="PTHR17469">
    <property type="entry name" value="SPERM SPECIFIC ANTIGEN 2-RELATED"/>
    <property type="match status" value="1"/>
</dbReference>
<feature type="compositionally biased region" description="Polar residues" evidence="1">
    <location>
        <begin position="1"/>
        <end position="11"/>
    </location>
</feature>
<evidence type="ECO:0000256" key="1">
    <source>
        <dbReference type="SAM" id="MobiDB-lite"/>
    </source>
</evidence>
<accession>A0A1B6DNP9</accession>
<dbReference type="InterPro" id="IPR043444">
    <property type="entry name" value="TESPA1-like"/>
</dbReference>
<gene>
    <name evidence="3" type="ORF">g.11851</name>
</gene>
<feature type="region of interest" description="Disordered" evidence="1">
    <location>
        <begin position="229"/>
        <end position="251"/>
    </location>
</feature>
<evidence type="ECO:0000259" key="2">
    <source>
        <dbReference type="SMART" id="SM01257"/>
    </source>
</evidence>
<feature type="compositionally biased region" description="Polar residues" evidence="1">
    <location>
        <begin position="233"/>
        <end position="251"/>
    </location>
</feature>
<evidence type="ECO:0000313" key="3">
    <source>
        <dbReference type="EMBL" id="JAS27289.1"/>
    </source>
</evidence>
<feature type="compositionally biased region" description="Low complexity" evidence="1">
    <location>
        <begin position="500"/>
        <end position="511"/>
    </location>
</feature>
<dbReference type="InterPro" id="IPR029325">
    <property type="entry name" value="ITPR-bd"/>
</dbReference>
<feature type="region of interest" description="Disordered" evidence="1">
    <location>
        <begin position="400"/>
        <end position="431"/>
    </location>
</feature>
<dbReference type="Pfam" id="PF14722">
    <property type="entry name" value="KRAP_IP3R_bind"/>
    <property type="match status" value="1"/>
</dbReference>
<dbReference type="AlphaFoldDB" id="A0A1B6DNP9"/>
<dbReference type="SMART" id="SM01257">
    <property type="entry name" value="KRAP_IP3R_bind"/>
    <property type="match status" value="1"/>
</dbReference>
<dbReference type="EMBL" id="GEDC01010009">
    <property type="protein sequence ID" value="JAS27289.1"/>
    <property type="molecule type" value="Transcribed_RNA"/>
</dbReference>
<feature type="non-terminal residue" evidence="3">
    <location>
        <position position="690"/>
    </location>
</feature>
<feature type="compositionally biased region" description="Low complexity" evidence="1">
    <location>
        <begin position="419"/>
        <end position="428"/>
    </location>
</feature>